<evidence type="ECO:0000256" key="7">
    <source>
        <dbReference type="SAM" id="Phobius"/>
    </source>
</evidence>
<keyword evidence="3" id="KW-0813">Transport</keyword>
<comment type="similarity">
    <text evidence="2">Belongs to the nucleobase:cation symporter-2 (NCS2) (TC 2.A.40) family.</text>
</comment>
<evidence type="ECO:0000256" key="4">
    <source>
        <dbReference type="ARBA" id="ARBA00022692"/>
    </source>
</evidence>
<dbReference type="AlphaFoldDB" id="A0A210QQF9"/>
<reference evidence="8 9" key="1">
    <citation type="journal article" date="2017" name="Nat. Ecol. Evol.">
        <title>Scallop genome provides insights into evolution of bilaterian karyotype and development.</title>
        <authorList>
            <person name="Wang S."/>
            <person name="Zhang J."/>
            <person name="Jiao W."/>
            <person name="Li J."/>
            <person name="Xun X."/>
            <person name="Sun Y."/>
            <person name="Guo X."/>
            <person name="Huan P."/>
            <person name="Dong B."/>
            <person name="Zhang L."/>
            <person name="Hu X."/>
            <person name="Sun X."/>
            <person name="Wang J."/>
            <person name="Zhao C."/>
            <person name="Wang Y."/>
            <person name="Wang D."/>
            <person name="Huang X."/>
            <person name="Wang R."/>
            <person name="Lv J."/>
            <person name="Li Y."/>
            <person name="Zhang Z."/>
            <person name="Liu B."/>
            <person name="Lu W."/>
            <person name="Hui Y."/>
            <person name="Liang J."/>
            <person name="Zhou Z."/>
            <person name="Hou R."/>
            <person name="Li X."/>
            <person name="Liu Y."/>
            <person name="Li H."/>
            <person name="Ning X."/>
            <person name="Lin Y."/>
            <person name="Zhao L."/>
            <person name="Xing Q."/>
            <person name="Dou J."/>
            <person name="Li Y."/>
            <person name="Mao J."/>
            <person name="Guo H."/>
            <person name="Dou H."/>
            <person name="Li T."/>
            <person name="Mu C."/>
            <person name="Jiang W."/>
            <person name="Fu Q."/>
            <person name="Fu X."/>
            <person name="Miao Y."/>
            <person name="Liu J."/>
            <person name="Yu Q."/>
            <person name="Li R."/>
            <person name="Liao H."/>
            <person name="Li X."/>
            <person name="Kong Y."/>
            <person name="Jiang Z."/>
            <person name="Chourrout D."/>
            <person name="Li R."/>
            <person name="Bao Z."/>
        </authorList>
    </citation>
    <scope>NUCLEOTIDE SEQUENCE [LARGE SCALE GENOMIC DNA]</scope>
    <source>
        <strain evidence="8 9">PY_sf001</strain>
    </source>
</reference>
<dbReference type="GO" id="GO:0022857">
    <property type="term" value="F:transmembrane transporter activity"/>
    <property type="evidence" value="ECO:0007669"/>
    <property type="project" value="InterPro"/>
</dbReference>
<dbReference type="InterPro" id="IPR006043">
    <property type="entry name" value="NCS2"/>
</dbReference>
<keyword evidence="4 7" id="KW-0812">Transmembrane</keyword>
<evidence type="ECO:0000256" key="6">
    <source>
        <dbReference type="ARBA" id="ARBA00023136"/>
    </source>
</evidence>
<gene>
    <name evidence="8" type="ORF">KP79_PYT17313</name>
</gene>
<accession>A0A210QQF9</accession>
<dbReference type="GO" id="GO:0005886">
    <property type="term" value="C:plasma membrane"/>
    <property type="evidence" value="ECO:0007669"/>
    <property type="project" value="UniProtKB-ARBA"/>
</dbReference>
<comment type="caution">
    <text evidence="8">The sequence shown here is derived from an EMBL/GenBank/DDBJ whole genome shotgun (WGS) entry which is preliminary data.</text>
</comment>
<dbReference type="InterPro" id="IPR006042">
    <property type="entry name" value="Xan_ur_permease"/>
</dbReference>
<proteinExistence type="inferred from homology"/>
<evidence type="ECO:0000256" key="3">
    <source>
        <dbReference type="ARBA" id="ARBA00022448"/>
    </source>
</evidence>
<name>A0A210QQF9_MIZYE</name>
<sequence>MLAATLSSIIESIGDYFAAAKISRGTPPPPHAINRGLAMEGFCSVLSGLVGAGHATTSYSSNIGAIGITKVASRRVFQVAGVILVVCGVIGKFGAVLTLIPDPVIGGILTVVFGMVAMVGISTLQYTDMSSTRNLTILAISIILGLMVPEWIADNPDAIKTGNSELNQVLNVLLGTAMFVGGFLGCFLDNLVPGTSEERGIKKWRENMYDSNGKAMESNVQYDLPYVTKYIKKVKCFSFIPICPTFDGMNDHLSCRKRKPRDNELDE</sequence>
<dbReference type="Pfam" id="PF00860">
    <property type="entry name" value="Xan_ur_permease"/>
    <property type="match status" value="1"/>
</dbReference>
<evidence type="ECO:0000313" key="9">
    <source>
        <dbReference type="Proteomes" id="UP000242188"/>
    </source>
</evidence>
<keyword evidence="5 7" id="KW-1133">Transmembrane helix</keyword>
<dbReference type="STRING" id="6573.A0A210QQF9"/>
<evidence type="ECO:0000256" key="2">
    <source>
        <dbReference type="ARBA" id="ARBA00008821"/>
    </source>
</evidence>
<evidence type="ECO:0000313" key="8">
    <source>
        <dbReference type="EMBL" id="OWF50977.1"/>
    </source>
</evidence>
<dbReference type="PROSITE" id="PS01116">
    <property type="entry name" value="XANTH_URACIL_PERMASE"/>
    <property type="match status" value="1"/>
</dbReference>
<keyword evidence="6 7" id="KW-0472">Membrane</keyword>
<dbReference type="PANTHER" id="PTHR11119">
    <property type="entry name" value="XANTHINE-URACIL / VITAMIN C PERMEASE FAMILY MEMBER"/>
    <property type="match status" value="1"/>
</dbReference>
<protein>
    <submittedName>
        <fullName evidence="8">Solute carrier family 23 member 2</fullName>
    </submittedName>
</protein>
<organism evidence="8 9">
    <name type="scientific">Mizuhopecten yessoensis</name>
    <name type="common">Japanese scallop</name>
    <name type="synonym">Patinopecten yessoensis</name>
    <dbReference type="NCBI Taxonomy" id="6573"/>
    <lineage>
        <taxon>Eukaryota</taxon>
        <taxon>Metazoa</taxon>
        <taxon>Spiralia</taxon>
        <taxon>Lophotrochozoa</taxon>
        <taxon>Mollusca</taxon>
        <taxon>Bivalvia</taxon>
        <taxon>Autobranchia</taxon>
        <taxon>Pteriomorphia</taxon>
        <taxon>Pectinida</taxon>
        <taxon>Pectinoidea</taxon>
        <taxon>Pectinidae</taxon>
        <taxon>Mizuhopecten</taxon>
    </lineage>
</organism>
<dbReference type="EMBL" id="NEDP02002410">
    <property type="protein sequence ID" value="OWF50977.1"/>
    <property type="molecule type" value="Genomic_DNA"/>
</dbReference>
<feature type="transmembrane region" description="Helical" evidence="7">
    <location>
        <begin position="172"/>
        <end position="192"/>
    </location>
</feature>
<evidence type="ECO:0000256" key="5">
    <source>
        <dbReference type="ARBA" id="ARBA00022989"/>
    </source>
</evidence>
<evidence type="ECO:0000256" key="1">
    <source>
        <dbReference type="ARBA" id="ARBA00004141"/>
    </source>
</evidence>
<feature type="transmembrane region" description="Helical" evidence="7">
    <location>
        <begin position="104"/>
        <end position="123"/>
    </location>
</feature>
<dbReference type="OrthoDB" id="1641903at2759"/>
<feature type="transmembrane region" description="Helical" evidence="7">
    <location>
        <begin position="135"/>
        <end position="152"/>
    </location>
</feature>
<keyword evidence="9" id="KW-1185">Reference proteome</keyword>
<dbReference type="Proteomes" id="UP000242188">
    <property type="component" value="Unassembled WGS sequence"/>
</dbReference>
<feature type="transmembrane region" description="Helical" evidence="7">
    <location>
        <begin position="76"/>
        <end position="98"/>
    </location>
</feature>
<comment type="subcellular location">
    <subcellularLocation>
        <location evidence="1">Membrane</location>
        <topology evidence="1">Multi-pass membrane protein</topology>
    </subcellularLocation>
</comment>